<dbReference type="Proteomes" id="UP000886100">
    <property type="component" value="Unassembled WGS sequence"/>
</dbReference>
<dbReference type="GO" id="GO:0046168">
    <property type="term" value="P:glycerol-3-phosphate catabolic process"/>
    <property type="evidence" value="ECO:0007669"/>
    <property type="project" value="InterPro"/>
</dbReference>
<evidence type="ECO:0000256" key="1">
    <source>
        <dbReference type="ARBA" id="ARBA00011009"/>
    </source>
</evidence>
<name>A0A7C5NA73_9GAMM</name>
<dbReference type="PROSITE" id="PS00957">
    <property type="entry name" value="NAD_G3PDH"/>
    <property type="match status" value="1"/>
</dbReference>
<evidence type="ECO:0000256" key="14">
    <source>
        <dbReference type="RuleBase" id="RU000439"/>
    </source>
</evidence>
<feature type="binding site" evidence="12">
    <location>
        <position position="238"/>
    </location>
    <ligand>
        <name>NAD(+)</name>
        <dbReference type="ChEBI" id="CHEBI:57540"/>
    </ligand>
</feature>
<evidence type="ECO:0000256" key="4">
    <source>
        <dbReference type="ARBA" id="ARBA00023002"/>
    </source>
</evidence>
<dbReference type="GO" id="GO:0005829">
    <property type="term" value="C:cytosol"/>
    <property type="evidence" value="ECO:0007669"/>
    <property type="project" value="TreeGrafter"/>
</dbReference>
<dbReference type="PIRSF" id="PIRSF000114">
    <property type="entry name" value="Glycerol-3-P_dh"/>
    <property type="match status" value="1"/>
</dbReference>
<evidence type="ECO:0000256" key="6">
    <source>
        <dbReference type="ARBA" id="ARBA00023098"/>
    </source>
</evidence>
<keyword evidence="7" id="KW-0594">Phospholipid biosynthesis</keyword>
<dbReference type="PANTHER" id="PTHR11728:SF1">
    <property type="entry name" value="GLYCEROL-3-PHOSPHATE DEHYDROGENASE [NAD(+)] 2, CHLOROPLASTIC"/>
    <property type="match status" value="1"/>
</dbReference>
<evidence type="ECO:0000256" key="9">
    <source>
        <dbReference type="ARBA" id="ARBA00052716"/>
    </source>
</evidence>
<dbReference type="HAMAP" id="MF_00394">
    <property type="entry name" value="NAD_Glyc3P_dehydrog"/>
    <property type="match status" value="1"/>
</dbReference>
<dbReference type="NCBIfam" id="NF000940">
    <property type="entry name" value="PRK00094.1-2"/>
    <property type="match status" value="1"/>
</dbReference>
<dbReference type="InterPro" id="IPR011128">
    <property type="entry name" value="G3P_DH_NAD-dep_N"/>
</dbReference>
<dbReference type="UniPathway" id="UPA00940"/>
<evidence type="ECO:0000256" key="12">
    <source>
        <dbReference type="PIRSR" id="PIRSR000114-3"/>
    </source>
</evidence>
<keyword evidence="2" id="KW-0444">Lipid biosynthesis</keyword>
<gene>
    <name evidence="17" type="ORF">ENJ98_04865</name>
</gene>
<evidence type="ECO:0000256" key="5">
    <source>
        <dbReference type="ARBA" id="ARBA00023027"/>
    </source>
</evidence>
<keyword evidence="8" id="KW-1208">Phospholipid metabolism</keyword>
<evidence type="ECO:0000256" key="11">
    <source>
        <dbReference type="PIRSR" id="PIRSR000114-2"/>
    </source>
</evidence>
<keyword evidence="6" id="KW-0443">Lipid metabolism</keyword>
<dbReference type="SUPFAM" id="SSF51735">
    <property type="entry name" value="NAD(P)-binding Rossmann-fold domains"/>
    <property type="match status" value="1"/>
</dbReference>
<feature type="non-terminal residue" evidence="17">
    <location>
        <position position="1"/>
    </location>
</feature>
<dbReference type="PRINTS" id="PR00077">
    <property type="entry name" value="GPDHDRGNASE"/>
</dbReference>
<dbReference type="AlphaFoldDB" id="A0A7C5NA73"/>
<dbReference type="InterPro" id="IPR006109">
    <property type="entry name" value="G3P_DH_NAD-dep_C"/>
</dbReference>
<evidence type="ECO:0000313" key="17">
    <source>
        <dbReference type="EMBL" id="HHH13547.1"/>
    </source>
</evidence>
<comment type="catalytic activity">
    <reaction evidence="9">
        <text>sn-glycerol 3-phosphate + NADP(+) = dihydroxyacetone phosphate + NADPH + H(+)</text>
        <dbReference type="Rhea" id="RHEA:11096"/>
        <dbReference type="ChEBI" id="CHEBI:15378"/>
        <dbReference type="ChEBI" id="CHEBI:57597"/>
        <dbReference type="ChEBI" id="CHEBI:57642"/>
        <dbReference type="ChEBI" id="CHEBI:57783"/>
        <dbReference type="ChEBI" id="CHEBI:58349"/>
        <dbReference type="EC" id="1.1.1.94"/>
    </reaction>
    <physiologicalReaction direction="right-to-left" evidence="9">
        <dbReference type="Rhea" id="RHEA:11098"/>
    </physiologicalReaction>
</comment>
<comment type="caution">
    <text evidence="17">The sequence shown here is derived from an EMBL/GenBank/DDBJ whole genome shotgun (WGS) entry which is preliminary data.</text>
</comment>
<dbReference type="GO" id="GO:0005975">
    <property type="term" value="P:carbohydrate metabolic process"/>
    <property type="evidence" value="ECO:0007669"/>
    <property type="project" value="InterPro"/>
</dbReference>
<reference evidence="17" key="1">
    <citation type="journal article" date="2020" name="mSystems">
        <title>Genome- and Community-Level Interaction Insights into Carbon Utilization and Element Cycling Functions of Hydrothermarchaeota in Hydrothermal Sediment.</title>
        <authorList>
            <person name="Zhou Z."/>
            <person name="Liu Y."/>
            <person name="Xu W."/>
            <person name="Pan J."/>
            <person name="Luo Z.H."/>
            <person name="Li M."/>
        </authorList>
    </citation>
    <scope>NUCLEOTIDE SEQUENCE [LARGE SCALE GENOMIC DNA]</scope>
    <source>
        <strain evidence="17">HyVt-535</strain>
    </source>
</reference>
<feature type="domain" description="Glycerol-3-phosphate dehydrogenase NAD-dependent C-terminal" evidence="16">
    <location>
        <begin position="163"/>
        <end position="303"/>
    </location>
</feature>
<dbReference type="Pfam" id="PF01210">
    <property type="entry name" value="NAD_Gly3P_dh_N"/>
    <property type="match status" value="1"/>
</dbReference>
<dbReference type="InterPro" id="IPR036291">
    <property type="entry name" value="NAD(P)-bd_dom_sf"/>
</dbReference>
<dbReference type="SUPFAM" id="SSF48179">
    <property type="entry name" value="6-phosphogluconate dehydrogenase C-terminal domain-like"/>
    <property type="match status" value="1"/>
</dbReference>
<accession>A0A7C5NA73</accession>
<protein>
    <recommendedName>
        <fullName evidence="14">Glycerol-3-phosphate dehydrogenase</fullName>
        <ecNumber evidence="14">1.1.1.94</ecNumber>
    </recommendedName>
</protein>
<dbReference type="InterPro" id="IPR006168">
    <property type="entry name" value="G3P_DH_NAD-dep"/>
</dbReference>
<dbReference type="FunFam" id="3.40.50.720:FF:000019">
    <property type="entry name" value="Glycerol-3-phosphate dehydrogenase [NAD(P)+]"/>
    <property type="match status" value="1"/>
</dbReference>
<evidence type="ECO:0000259" key="15">
    <source>
        <dbReference type="Pfam" id="PF01210"/>
    </source>
</evidence>
<evidence type="ECO:0000256" key="3">
    <source>
        <dbReference type="ARBA" id="ARBA00022857"/>
    </source>
</evidence>
<dbReference type="EC" id="1.1.1.94" evidence="14"/>
<dbReference type="PANTHER" id="PTHR11728">
    <property type="entry name" value="GLYCEROL-3-PHOSPHATE DEHYDROGENASE"/>
    <property type="match status" value="1"/>
</dbReference>
<feature type="binding site" evidence="11">
    <location>
        <begin position="238"/>
        <end position="239"/>
    </location>
    <ligand>
        <name>substrate</name>
    </ligand>
</feature>
<evidence type="ECO:0000259" key="16">
    <source>
        <dbReference type="Pfam" id="PF07479"/>
    </source>
</evidence>
<comment type="similarity">
    <text evidence="1 13">Belongs to the NAD-dependent glycerol-3-phosphate dehydrogenase family.</text>
</comment>
<dbReference type="NCBIfam" id="NF000942">
    <property type="entry name" value="PRK00094.1-4"/>
    <property type="match status" value="1"/>
</dbReference>
<evidence type="ECO:0000256" key="13">
    <source>
        <dbReference type="RuleBase" id="RU000437"/>
    </source>
</evidence>
<dbReference type="Gene3D" id="1.10.1040.10">
    <property type="entry name" value="N-(1-d-carboxylethyl)-l-norvaline Dehydrogenase, domain 2"/>
    <property type="match status" value="1"/>
</dbReference>
<dbReference type="GO" id="GO:0047952">
    <property type="term" value="F:glycerol-3-phosphate dehydrogenase [NAD(P)+] activity"/>
    <property type="evidence" value="ECO:0007669"/>
    <property type="project" value="UniProtKB-EC"/>
</dbReference>
<dbReference type="FunFam" id="1.10.1040.10:FF:000001">
    <property type="entry name" value="Glycerol-3-phosphate dehydrogenase [NAD(P)+]"/>
    <property type="match status" value="1"/>
</dbReference>
<evidence type="ECO:0000256" key="7">
    <source>
        <dbReference type="ARBA" id="ARBA00023209"/>
    </source>
</evidence>
<feature type="binding site" evidence="11">
    <location>
        <position position="91"/>
    </location>
    <ligand>
        <name>substrate</name>
    </ligand>
</feature>
<keyword evidence="4 13" id="KW-0560">Oxidoreductase</keyword>
<dbReference type="Gene3D" id="3.40.50.720">
    <property type="entry name" value="NAD(P)-binding Rossmann-like Domain"/>
    <property type="match status" value="1"/>
</dbReference>
<proteinExistence type="inferred from homology"/>
<dbReference type="GO" id="GO:0046474">
    <property type="term" value="P:glycerophospholipid biosynthetic process"/>
    <property type="evidence" value="ECO:0007669"/>
    <property type="project" value="TreeGrafter"/>
</dbReference>
<feature type="domain" description="Glycerol-3-phosphate dehydrogenase NAD-dependent N-terminal" evidence="15">
    <location>
        <begin position="1"/>
        <end position="142"/>
    </location>
</feature>
<evidence type="ECO:0000256" key="8">
    <source>
        <dbReference type="ARBA" id="ARBA00023264"/>
    </source>
</evidence>
<dbReference type="Pfam" id="PF07479">
    <property type="entry name" value="NAD_Gly3P_dh_C"/>
    <property type="match status" value="1"/>
</dbReference>
<dbReference type="InterPro" id="IPR013328">
    <property type="entry name" value="6PGD_dom2"/>
</dbReference>
<keyword evidence="5 12" id="KW-0520">NAD</keyword>
<dbReference type="InterPro" id="IPR008927">
    <property type="entry name" value="6-PGluconate_DH-like_C_sf"/>
</dbReference>
<evidence type="ECO:0000256" key="10">
    <source>
        <dbReference type="PIRSR" id="PIRSR000114-1"/>
    </source>
</evidence>
<sequence length="322" mass="34631">LGILLARHGHRVRIWGHEEAAMRQLQEERENRHYLPGIPFPPGLEPVLALEEALEGADERLIVVPSHAFTSVLEQIGSLEPDPPSLSWATKGLEPHGRRLLHQAAEAAFPRTSLAVVSGPTFAMEVARGLPTAVTVASRDLDHAHRLAGYLHGDTFRAYTATDIVGVQVGGAAKNVMAIAAGISDGLGFGANARAALITRGLAEISRLGLVLGGEHDTFMGLAGLGDLVLTCTDDQSRNRRMGLALARGLDIETARQEIGQEVEGLAAARDFHHKAMELGVEMPITRAVHQVLHEGLEPSAAVRSLLARHPREEREPPPETH</sequence>
<dbReference type="EMBL" id="DROM01000292">
    <property type="protein sequence ID" value="HHH13547.1"/>
    <property type="molecule type" value="Genomic_DNA"/>
</dbReference>
<feature type="active site" description="Proton acceptor" evidence="10">
    <location>
        <position position="174"/>
    </location>
</feature>
<organism evidence="17">
    <name type="scientific">Thiolapillus brandeum</name>
    <dbReference type="NCBI Taxonomy" id="1076588"/>
    <lineage>
        <taxon>Bacteria</taxon>
        <taxon>Pseudomonadati</taxon>
        <taxon>Pseudomonadota</taxon>
        <taxon>Gammaproteobacteria</taxon>
        <taxon>Chromatiales</taxon>
        <taxon>Sedimenticolaceae</taxon>
        <taxon>Thiolapillus</taxon>
    </lineage>
</organism>
<dbReference type="GO" id="GO:0051287">
    <property type="term" value="F:NAD binding"/>
    <property type="evidence" value="ECO:0007669"/>
    <property type="project" value="InterPro"/>
</dbReference>
<evidence type="ECO:0000256" key="2">
    <source>
        <dbReference type="ARBA" id="ARBA00022516"/>
    </source>
</evidence>
<feature type="binding site" evidence="12">
    <location>
        <position position="123"/>
    </location>
    <ligand>
        <name>NAD(+)</name>
        <dbReference type="ChEBI" id="CHEBI:57540"/>
    </ligand>
</feature>
<keyword evidence="3" id="KW-0521">NADP</keyword>